<gene>
    <name evidence="1" type="ORF">ACMD2_18675</name>
</gene>
<dbReference type="EMBL" id="LSRQ01005376">
    <property type="protein sequence ID" value="OAY67704.1"/>
    <property type="molecule type" value="Genomic_DNA"/>
</dbReference>
<organism evidence="1 2">
    <name type="scientific">Ananas comosus</name>
    <name type="common">Pineapple</name>
    <name type="synonym">Ananas ananas</name>
    <dbReference type="NCBI Taxonomy" id="4615"/>
    <lineage>
        <taxon>Eukaryota</taxon>
        <taxon>Viridiplantae</taxon>
        <taxon>Streptophyta</taxon>
        <taxon>Embryophyta</taxon>
        <taxon>Tracheophyta</taxon>
        <taxon>Spermatophyta</taxon>
        <taxon>Magnoliopsida</taxon>
        <taxon>Liliopsida</taxon>
        <taxon>Poales</taxon>
        <taxon>Bromeliaceae</taxon>
        <taxon>Bromelioideae</taxon>
        <taxon>Ananas</taxon>
    </lineage>
</organism>
<comment type="caution">
    <text evidence="1">The sequence shown here is derived from an EMBL/GenBank/DDBJ whole genome shotgun (WGS) entry which is preliminary data.</text>
</comment>
<evidence type="ECO:0000313" key="1">
    <source>
        <dbReference type="EMBL" id="OAY67704.1"/>
    </source>
</evidence>
<evidence type="ECO:0000313" key="2">
    <source>
        <dbReference type="Proteomes" id="UP000092600"/>
    </source>
</evidence>
<accession>A0A199USH5</accession>
<name>A0A199USH5_ANACO</name>
<dbReference type="AlphaFoldDB" id="A0A199USH5"/>
<proteinExistence type="predicted"/>
<reference evidence="1 2" key="1">
    <citation type="journal article" date="2016" name="DNA Res.">
        <title>The draft genome of MD-2 pineapple using hybrid error correction of long reads.</title>
        <authorList>
            <person name="Redwan R.M."/>
            <person name="Saidin A."/>
            <person name="Kumar S.V."/>
        </authorList>
    </citation>
    <scope>NUCLEOTIDE SEQUENCE [LARGE SCALE GENOMIC DNA]</scope>
    <source>
        <strain evidence="2">cv. MD2</strain>
        <tissue evidence="1">Leaf</tissue>
    </source>
</reference>
<dbReference type="Proteomes" id="UP000092600">
    <property type="component" value="Unassembled WGS sequence"/>
</dbReference>
<protein>
    <submittedName>
        <fullName evidence="1">Uncharacterized protein</fullName>
    </submittedName>
</protein>
<sequence length="144" mass="15230">MLVKSFRWRCSPSPRGPPEDVREVGIDHQPAVALVEAQVVVPPLRLLGLKPEAAQFSVSGWVRRGGAGTTRPGALKVVGELLVVAHAEEEAVAVLADLGPEVAGALRARRGEVGLDGAEGLAALHALAHELRYGEVKIRIKEGQ</sequence>